<evidence type="ECO:0000256" key="1">
    <source>
        <dbReference type="SAM" id="SignalP"/>
    </source>
</evidence>
<name>A0A6I4M1Y7_9SPHN</name>
<organism evidence="2 3">
    <name type="scientific">Sphingorhabdus profundilacus</name>
    <dbReference type="NCBI Taxonomy" id="2509718"/>
    <lineage>
        <taxon>Bacteria</taxon>
        <taxon>Pseudomonadati</taxon>
        <taxon>Pseudomonadota</taxon>
        <taxon>Alphaproteobacteria</taxon>
        <taxon>Sphingomonadales</taxon>
        <taxon>Sphingomonadaceae</taxon>
        <taxon>Sphingorhabdus</taxon>
    </lineage>
</organism>
<evidence type="ECO:0008006" key="4">
    <source>
        <dbReference type="Google" id="ProtNLM"/>
    </source>
</evidence>
<evidence type="ECO:0000313" key="2">
    <source>
        <dbReference type="EMBL" id="MVZ98353.1"/>
    </source>
</evidence>
<keyword evidence="1" id="KW-0732">Signal</keyword>
<protein>
    <recommendedName>
        <fullName evidence="4">Lipoprotein</fullName>
    </recommendedName>
</protein>
<dbReference type="Proteomes" id="UP000471147">
    <property type="component" value="Unassembled WGS sequence"/>
</dbReference>
<keyword evidence="3" id="KW-1185">Reference proteome</keyword>
<accession>A0A6I4M1Y7</accession>
<dbReference type="RefSeq" id="WP_160354269.1">
    <property type="nucleotide sequence ID" value="NZ_SDWJ01000002.1"/>
</dbReference>
<comment type="caution">
    <text evidence="2">The sequence shown here is derived from an EMBL/GenBank/DDBJ whole genome shotgun (WGS) entry which is preliminary data.</text>
</comment>
<dbReference type="EMBL" id="SDWJ01000002">
    <property type="protein sequence ID" value="MVZ98353.1"/>
    <property type="molecule type" value="Genomic_DNA"/>
</dbReference>
<dbReference type="OrthoDB" id="7201546at2"/>
<gene>
    <name evidence="2" type="ORF">EUU23_11680</name>
</gene>
<sequence length="228" mass="24554">MKRLGLLGGVMLTVSACAGGPQAPSGFEPRIANPSAIISAEIAFARLAQEKGQWTAFRETAAKDAIMFDPQPNLAQAWLKGRADPPAAVKWQAHKAFMSCDGKTGATTGAWQRANGTFGYFTTIWQFIQKNERGDGEWKWVVDHGDALATARAPKEMIETKVASCKGRAPALLTAPAEGAQMKSGYSRDQSLNYTWVVQPDGSRSVEVKLWNGQALETVISDQVAAPT</sequence>
<feature type="signal peptide" evidence="1">
    <location>
        <begin position="1"/>
        <end position="18"/>
    </location>
</feature>
<dbReference type="PROSITE" id="PS51257">
    <property type="entry name" value="PROKAR_LIPOPROTEIN"/>
    <property type="match status" value="1"/>
</dbReference>
<proteinExistence type="predicted"/>
<evidence type="ECO:0000313" key="3">
    <source>
        <dbReference type="Proteomes" id="UP000471147"/>
    </source>
</evidence>
<feature type="chain" id="PRO_5026208961" description="Lipoprotein" evidence="1">
    <location>
        <begin position="19"/>
        <end position="228"/>
    </location>
</feature>
<dbReference type="AlphaFoldDB" id="A0A6I4M1Y7"/>
<reference evidence="2 3" key="1">
    <citation type="submission" date="2019-01" db="EMBL/GenBank/DDBJ databases">
        <title>Sphingorhabdus lacus sp.nov., isolated from an oligotrophic freshwater lake.</title>
        <authorList>
            <person name="Park M."/>
        </authorList>
    </citation>
    <scope>NUCLEOTIDE SEQUENCE [LARGE SCALE GENOMIC DNA]</scope>
    <source>
        <strain evidence="2 3">IMCC26285</strain>
    </source>
</reference>